<protein>
    <submittedName>
        <fullName evidence="1">Uncharacterized protein</fullName>
    </submittedName>
</protein>
<name>A0A1H9RH63_BUTFI</name>
<proteinExistence type="predicted"/>
<dbReference type="AlphaFoldDB" id="A0A1H9RH63"/>
<dbReference type="Proteomes" id="UP000182584">
    <property type="component" value="Unassembled WGS sequence"/>
</dbReference>
<evidence type="ECO:0000313" key="1">
    <source>
        <dbReference type="EMBL" id="SER71333.1"/>
    </source>
</evidence>
<sequence length="189" mass="21830">MNVMGIGNYSVINSYHPQRANIEEKQISYSFADMVQNKLDDADKARGVDEAHRQSCTGKPVWHWHDGPFGYSAEVYKNEGSTSEYTVKLKYDNGKEEERIVDAEKVNASSCNMVDLSVRMYHLDAEGKIENPAPDLIVAHLYLQHRTPNANENTIVDYRSWFEQQLDLELNNDRNWKNISRLTNLLDYL</sequence>
<organism evidence="1 2">
    <name type="scientific">Butyrivibrio fibrisolvens</name>
    <dbReference type="NCBI Taxonomy" id="831"/>
    <lineage>
        <taxon>Bacteria</taxon>
        <taxon>Bacillati</taxon>
        <taxon>Bacillota</taxon>
        <taxon>Clostridia</taxon>
        <taxon>Lachnospirales</taxon>
        <taxon>Lachnospiraceae</taxon>
        <taxon>Butyrivibrio</taxon>
    </lineage>
</organism>
<reference evidence="1 2" key="1">
    <citation type="submission" date="2016-10" db="EMBL/GenBank/DDBJ databases">
        <authorList>
            <person name="de Groot N.N."/>
        </authorList>
    </citation>
    <scope>NUCLEOTIDE SEQUENCE [LARGE SCALE GENOMIC DNA]</scope>
    <source>
        <strain evidence="1 2">AR40</strain>
    </source>
</reference>
<dbReference type="RefSeq" id="WP_074755740.1">
    <property type="nucleotide sequence ID" value="NZ_FOGJ01000009.1"/>
</dbReference>
<dbReference type="OrthoDB" id="2004518at2"/>
<accession>A0A1H9RH63</accession>
<evidence type="ECO:0000313" key="2">
    <source>
        <dbReference type="Proteomes" id="UP000182584"/>
    </source>
</evidence>
<dbReference type="EMBL" id="FOGJ01000009">
    <property type="protein sequence ID" value="SER71333.1"/>
    <property type="molecule type" value="Genomic_DNA"/>
</dbReference>
<gene>
    <name evidence="1" type="ORF">SAMN04487884_109141</name>
</gene>